<protein>
    <recommendedName>
        <fullName evidence="3">Abi-like protein</fullName>
    </recommendedName>
</protein>
<dbReference type="EMBL" id="BJZO01000032">
    <property type="protein sequence ID" value="GEO81270.1"/>
    <property type="molecule type" value="Genomic_DNA"/>
</dbReference>
<name>A0A512H7B9_9PROT</name>
<proteinExistence type="predicted"/>
<organism evidence="1 2">
    <name type="scientific">Pararhodospirillum oryzae</name>
    <dbReference type="NCBI Taxonomy" id="478448"/>
    <lineage>
        <taxon>Bacteria</taxon>
        <taxon>Pseudomonadati</taxon>
        <taxon>Pseudomonadota</taxon>
        <taxon>Alphaproteobacteria</taxon>
        <taxon>Rhodospirillales</taxon>
        <taxon>Rhodospirillaceae</taxon>
        <taxon>Pararhodospirillum</taxon>
    </lineage>
</organism>
<dbReference type="OrthoDB" id="9813050at2"/>
<keyword evidence="2" id="KW-1185">Reference proteome</keyword>
<dbReference type="AlphaFoldDB" id="A0A512H7B9"/>
<accession>A0A512H7B9</accession>
<evidence type="ECO:0008006" key="3">
    <source>
        <dbReference type="Google" id="ProtNLM"/>
    </source>
</evidence>
<gene>
    <name evidence="1" type="ORF">ROR02_14010</name>
</gene>
<comment type="caution">
    <text evidence="1">The sequence shown here is derived from an EMBL/GenBank/DDBJ whole genome shotgun (WGS) entry which is preliminary data.</text>
</comment>
<dbReference type="InterPro" id="IPR011664">
    <property type="entry name" value="Abi_system_AbiD/AbiF-like"/>
</dbReference>
<reference evidence="1 2" key="1">
    <citation type="submission" date="2019-07" db="EMBL/GenBank/DDBJ databases">
        <title>Whole genome shotgun sequence of Rhodospirillum oryzae NBRC 107573.</title>
        <authorList>
            <person name="Hosoyama A."/>
            <person name="Uohara A."/>
            <person name="Ohji S."/>
            <person name="Ichikawa N."/>
        </authorList>
    </citation>
    <scope>NUCLEOTIDE SEQUENCE [LARGE SCALE GENOMIC DNA]</scope>
    <source>
        <strain evidence="1 2">NBRC 107573</strain>
    </source>
</reference>
<evidence type="ECO:0000313" key="2">
    <source>
        <dbReference type="Proteomes" id="UP000321567"/>
    </source>
</evidence>
<sequence>MSVNGFLREHADRETLLMSLSPERVATYLAETNDDLDEALHLYTWNTALCAAFYGPLQGLEVSLRNALHRELVSRYGPHWYDDPDCPLDRGARSRVANARENLNRNRYPVDPPHMVAALSFGFWVSLLGKGGKQAGSSVSANYEMAFWRPALHRAFPKVKAKRGDVHEPLDYLRTLRNRIAHHEPIFKRDLAADHTSILMVAGWICPVTRDWIAYHSRVPEILALPKEARSSRF</sequence>
<dbReference type="Proteomes" id="UP000321567">
    <property type="component" value="Unassembled WGS sequence"/>
</dbReference>
<evidence type="ECO:0000313" key="1">
    <source>
        <dbReference type="EMBL" id="GEO81270.1"/>
    </source>
</evidence>
<dbReference type="Pfam" id="PF07751">
    <property type="entry name" value="Abi_2"/>
    <property type="match status" value="1"/>
</dbReference>